<feature type="transmembrane region" description="Helical" evidence="8">
    <location>
        <begin position="369"/>
        <end position="391"/>
    </location>
</feature>
<dbReference type="PROSITE" id="PS00216">
    <property type="entry name" value="SUGAR_TRANSPORT_1"/>
    <property type="match status" value="1"/>
</dbReference>
<dbReference type="SUPFAM" id="SSF103473">
    <property type="entry name" value="MFS general substrate transporter"/>
    <property type="match status" value="1"/>
</dbReference>
<keyword evidence="5 8" id="KW-0812">Transmembrane</keyword>
<dbReference type="EMBL" id="QOCE01000047">
    <property type="protein sequence ID" value="RBW50749.1"/>
    <property type="molecule type" value="Genomic_DNA"/>
</dbReference>
<keyword evidence="6 8" id="KW-1133">Transmembrane helix</keyword>
<dbReference type="OrthoDB" id="9764259at2"/>
<dbReference type="InterPro" id="IPR011701">
    <property type="entry name" value="MFS"/>
</dbReference>
<feature type="transmembrane region" description="Helical" evidence="8">
    <location>
        <begin position="75"/>
        <end position="98"/>
    </location>
</feature>
<dbReference type="Gene3D" id="1.20.1250.20">
    <property type="entry name" value="MFS general substrate transporter like domains"/>
    <property type="match status" value="1"/>
</dbReference>
<dbReference type="CDD" id="cd17388">
    <property type="entry name" value="MFS_TetA"/>
    <property type="match status" value="1"/>
</dbReference>
<feature type="transmembrane region" description="Helical" evidence="8">
    <location>
        <begin position="161"/>
        <end position="181"/>
    </location>
</feature>
<dbReference type="InterPro" id="IPR036259">
    <property type="entry name" value="MFS_trans_sf"/>
</dbReference>
<comment type="function">
    <text evidence="1">Resistance to tetracycline by an active tetracycline efflux. This is an energy-dependent process that decreases the accumulation of the antibiotic in whole cells. This protein functions as a metal-tetracycline/H(+) antiporter.</text>
</comment>
<protein>
    <submittedName>
        <fullName evidence="10">Tetracycline resistance MFS efflux pump</fullName>
    </submittedName>
</protein>
<feature type="transmembrane region" description="Helical" evidence="8">
    <location>
        <begin position="104"/>
        <end position="121"/>
    </location>
</feature>
<evidence type="ECO:0000256" key="3">
    <source>
        <dbReference type="ARBA" id="ARBA00007520"/>
    </source>
</evidence>
<dbReference type="PANTHER" id="PTHR23504:SF15">
    <property type="entry name" value="MAJOR FACILITATOR SUPERFAMILY (MFS) PROFILE DOMAIN-CONTAINING PROTEIN"/>
    <property type="match status" value="1"/>
</dbReference>
<comment type="caution">
    <text evidence="10">The sequence shown here is derived from an EMBL/GenBank/DDBJ whole genome shotgun (WGS) entry which is preliminary data.</text>
</comment>
<evidence type="ECO:0000313" key="11">
    <source>
        <dbReference type="Proteomes" id="UP000252706"/>
    </source>
</evidence>
<proteinExistence type="inferred from homology"/>
<evidence type="ECO:0000256" key="2">
    <source>
        <dbReference type="ARBA" id="ARBA00004141"/>
    </source>
</evidence>
<evidence type="ECO:0000256" key="7">
    <source>
        <dbReference type="ARBA" id="ARBA00023136"/>
    </source>
</evidence>
<dbReference type="PROSITE" id="PS50850">
    <property type="entry name" value="MFS"/>
    <property type="match status" value="1"/>
</dbReference>
<comment type="similarity">
    <text evidence="3">Belongs to the major facilitator superfamily. TCR/Tet family.</text>
</comment>
<feature type="transmembrane region" description="Helical" evidence="8">
    <location>
        <begin position="216"/>
        <end position="237"/>
    </location>
</feature>
<comment type="subcellular location">
    <subcellularLocation>
        <location evidence="2">Membrane</location>
        <topology evidence="2">Multi-pass membrane protein</topology>
    </subcellularLocation>
</comment>
<feature type="domain" description="Major facilitator superfamily (MFS) profile" evidence="9">
    <location>
        <begin position="4"/>
        <end position="399"/>
    </location>
</feature>
<dbReference type="GO" id="GO:0022857">
    <property type="term" value="F:transmembrane transporter activity"/>
    <property type="evidence" value="ECO:0007669"/>
    <property type="project" value="InterPro"/>
</dbReference>
<dbReference type="AlphaFoldDB" id="A0A366WQA8"/>
<feature type="transmembrane region" description="Helical" evidence="8">
    <location>
        <begin position="41"/>
        <end position="63"/>
    </location>
</feature>
<dbReference type="Pfam" id="PF07690">
    <property type="entry name" value="MFS_1"/>
    <property type="match status" value="1"/>
</dbReference>
<dbReference type="InterPro" id="IPR001958">
    <property type="entry name" value="Tet-R_TetA/multi-R_MdtG-like"/>
</dbReference>
<name>A0A366WQA8_9RHOB</name>
<feature type="transmembrane region" description="Helical" evidence="8">
    <location>
        <begin position="337"/>
        <end position="363"/>
    </location>
</feature>
<dbReference type="GO" id="GO:0016020">
    <property type="term" value="C:membrane"/>
    <property type="evidence" value="ECO:0007669"/>
    <property type="project" value="UniProtKB-SubCell"/>
</dbReference>
<dbReference type="InterPro" id="IPR005829">
    <property type="entry name" value="Sugar_transporter_CS"/>
</dbReference>
<evidence type="ECO:0000256" key="1">
    <source>
        <dbReference type="ARBA" id="ARBA00003279"/>
    </source>
</evidence>
<accession>A0A366WQA8</accession>
<sequence length="399" mass="43033">MRLPTIFILITVMLDAVGIGLIMPIMPDLIREVQGGTLADAALWGGVMSTVFAVMQFLFSPVIGNLSDSVGRRPILLVSLFVMALDYLVMALAGSMWLLLVGRIVGGITAATHGTASAYIADISKPEDKAANFGMLGAAFGMGFVLGPLIGGVLGEFGTRAPFYAAAILASLNFVLGYFVMRETVTDKTRRTFHWTRANPFGAFRSIARVPGIAPLLWAYFLYSVAIYVYPAIWSYFTQERFGWSPQMIGLSLGIFGFLMAVVQGGVLRYAIRWFGERRTIIYGQLFDFVGFGLLAFISSGTLALLLIPITAIGAVVPPALQAIMSKAVADDQQGELQGVMTAVHALSMIVSPLMMASVFSFFTREGTAIYLPGAPFLLSLVLMSIGLVIFMRARIAVT</sequence>
<dbReference type="PRINTS" id="PR01035">
    <property type="entry name" value="TCRTETA"/>
</dbReference>
<feature type="transmembrane region" description="Helical" evidence="8">
    <location>
        <begin position="133"/>
        <end position="155"/>
    </location>
</feature>
<keyword evidence="7 8" id="KW-0472">Membrane</keyword>
<dbReference type="RefSeq" id="WP_113825188.1">
    <property type="nucleotide sequence ID" value="NZ_QOCE01000047.1"/>
</dbReference>
<dbReference type="PANTHER" id="PTHR23504">
    <property type="entry name" value="MAJOR FACILITATOR SUPERFAMILY DOMAIN-CONTAINING PROTEIN 10"/>
    <property type="match status" value="1"/>
</dbReference>
<evidence type="ECO:0000259" key="9">
    <source>
        <dbReference type="PROSITE" id="PS50850"/>
    </source>
</evidence>
<dbReference type="Proteomes" id="UP000252706">
    <property type="component" value="Unassembled WGS sequence"/>
</dbReference>
<evidence type="ECO:0000313" key="10">
    <source>
        <dbReference type="EMBL" id="RBW50749.1"/>
    </source>
</evidence>
<evidence type="ECO:0000256" key="8">
    <source>
        <dbReference type="SAM" id="Phobius"/>
    </source>
</evidence>
<keyword evidence="4" id="KW-0813">Transport</keyword>
<gene>
    <name evidence="10" type="ORF">DS909_19510</name>
</gene>
<evidence type="ECO:0000256" key="5">
    <source>
        <dbReference type="ARBA" id="ARBA00022692"/>
    </source>
</evidence>
<dbReference type="InterPro" id="IPR020846">
    <property type="entry name" value="MFS_dom"/>
</dbReference>
<reference evidence="10 11" key="1">
    <citation type="submission" date="2018-07" db="EMBL/GenBank/DDBJ databases">
        <title>Modular assembly of carbohydrate-degrading microbial communities in the ocean.</title>
        <authorList>
            <person name="Enke T.N."/>
            <person name="Datta M.S."/>
            <person name="Schwartzman J.A."/>
            <person name="Cermak N."/>
            <person name="Schmitz D.A."/>
            <person name="Barrere J."/>
            <person name="Cordero O.X."/>
        </authorList>
    </citation>
    <scope>NUCLEOTIDE SEQUENCE [LARGE SCALE GENOMIC DNA]</scope>
    <source>
        <strain evidence="10 11">C3M10</strain>
    </source>
</reference>
<evidence type="ECO:0000256" key="6">
    <source>
        <dbReference type="ARBA" id="ARBA00022989"/>
    </source>
</evidence>
<feature type="transmembrane region" description="Helical" evidence="8">
    <location>
        <begin position="7"/>
        <end position="26"/>
    </location>
</feature>
<organism evidence="10 11">
    <name type="scientific">Phaeobacter gallaeciensis</name>
    <dbReference type="NCBI Taxonomy" id="60890"/>
    <lineage>
        <taxon>Bacteria</taxon>
        <taxon>Pseudomonadati</taxon>
        <taxon>Pseudomonadota</taxon>
        <taxon>Alphaproteobacteria</taxon>
        <taxon>Rhodobacterales</taxon>
        <taxon>Roseobacteraceae</taxon>
        <taxon>Phaeobacter</taxon>
    </lineage>
</organism>
<evidence type="ECO:0000256" key="4">
    <source>
        <dbReference type="ARBA" id="ARBA00022448"/>
    </source>
</evidence>
<feature type="transmembrane region" description="Helical" evidence="8">
    <location>
        <begin position="249"/>
        <end position="268"/>
    </location>
</feature>